<evidence type="ECO:0000256" key="2">
    <source>
        <dbReference type="SAM" id="SignalP"/>
    </source>
</evidence>
<dbReference type="InterPro" id="IPR002035">
    <property type="entry name" value="VWF_A"/>
</dbReference>
<keyword evidence="2" id="KW-0732">Signal</keyword>
<dbReference type="SUPFAM" id="SSF53300">
    <property type="entry name" value="vWA-like"/>
    <property type="match status" value="1"/>
</dbReference>
<dbReference type="PANTHER" id="PTHR45737">
    <property type="entry name" value="VON WILLEBRAND FACTOR A DOMAIN-CONTAINING PROTEIN 5A"/>
    <property type="match status" value="1"/>
</dbReference>
<dbReference type="EMBL" id="ABCS01000020">
    <property type="protein sequence ID" value="EDM79338.1"/>
    <property type="molecule type" value="Genomic_DNA"/>
</dbReference>
<dbReference type="AlphaFoldDB" id="A6G415"/>
<dbReference type="Pfam" id="PF08487">
    <property type="entry name" value="VIT"/>
    <property type="match status" value="1"/>
</dbReference>
<feature type="chain" id="PRO_5002697496" evidence="2">
    <location>
        <begin position="30"/>
        <end position="877"/>
    </location>
</feature>
<dbReference type="PROSITE" id="PS51468">
    <property type="entry name" value="VIT"/>
    <property type="match status" value="1"/>
</dbReference>
<protein>
    <submittedName>
        <fullName evidence="5">von Willebrand factor, type A</fullName>
    </submittedName>
</protein>
<organism evidence="5 6">
    <name type="scientific">Plesiocystis pacifica SIR-1</name>
    <dbReference type="NCBI Taxonomy" id="391625"/>
    <lineage>
        <taxon>Bacteria</taxon>
        <taxon>Pseudomonadati</taxon>
        <taxon>Myxococcota</taxon>
        <taxon>Polyangia</taxon>
        <taxon>Nannocystales</taxon>
        <taxon>Nannocystaceae</taxon>
        <taxon>Plesiocystis</taxon>
    </lineage>
</organism>
<proteinExistence type="predicted"/>
<sequence length="877" mass="93772">MAGSPLPLSRLSRLTALSAAALLALPLAACHGPATSTAPVATSKLETQSSAPAERKAKSKSKPTVEFVAQSQSGSPLFAATGEGELRAFTDPGEMPSLIVPSVDDSKGGPAALVLEHTDVDAHVHGHVAQVKLRQRFHNSFKQPIEVRYVFPLPENAAVDDMRMIIGERTIESEVETKAKAVERFADAREAGHTAALLEQERPNVFTQSVTNVAPGESVEVEVQYVQTLTQDGGNYEFVFPMVVGPRFSPPGTSAEAHAAVSPPIVGEGTRTGHDVSLSMTVAAGGKVQRWDSPTHTVVGSETSDGFALRLADQKTLPNRDFVVRWQSTAAQAKATAYFGPQLSQSVAGAQPGHFTLVVEPPQSDLDSLVGQREMIFVIDRSGSMSGVPLALAKQTLREALSHLRPVDTFNVISFESSTAMLYEAAVPANEQNLVHAERFIDGLQAGGGTMMSGAVDAALSPEIGLGRHRYVFFVTDGFISNEDEIARQASALVRAADKAGQRARVFGMGIGSSPNRELLASLSKAGKGRYLAVGNREHPREAVEAYTRMVDSAVLTDIHIDWDGLPVQAVFPSADTLPDLYASHSTVWVGRYDDSLDPAQLAQAQPVLRATVAGTQTTVELPITVAASPEDDRTLATLWAREQIGDLTARHYDGVLDHAELERHVTDLGLSYHLVTAYTSLIAVDTSRVVSDGDPVRVDQAVEMPEDVSYPVQGQAVNMPVASSSSRDFTVLVDVSPTASRDAGGMARMSIYGESYAAAMAVSAGGGGSGWDPVFRVRSVDAPDGLKAKFVRRAVRRRAGMFEACYDQYGLRGKKSVPVLLRFDASGALVDIEWEGTFDAAEGCMESVLHGVDWSIARIDRAKGDAVEIRVILDLR</sequence>
<dbReference type="SMART" id="SM00327">
    <property type="entry name" value="VWA"/>
    <property type="match status" value="1"/>
</dbReference>
<evidence type="ECO:0000259" key="3">
    <source>
        <dbReference type="PROSITE" id="PS50234"/>
    </source>
</evidence>
<feature type="region of interest" description="Disordered" evidence="1">
    <location>
        <begin position="35"/>
        <end position="63"/>
    </location>
</feature>
<dbReference type="Pfam" id="PF13768">
    <property type="entry name" value="VWA_3"/>
    <property type="match status" value="1"/>
</dbReference>
<dbReference type="InterPro" id="IPR036465">
    <property type="entry name" value="vWFA_dom_sf"/>
</dbReference>
<dbReference type="eggNOG" id="COG2304">
    <property type="taxonomic scope" value="Bacteria"/>
</dbReference>
<reference evidence="5 6" key="1">
    <citation type="submission" date="2007-06" db="EMBL/GenBank/DDBJ databases">
        <authorList>
            <person name="Shimkets L."/>
            <person name="Ferriera S."/>
            <person name="Johnson J."/>
            <person name="Kravitz S."/>
            <person name="Beeson K."/>
            <person name="Sutton G."/>
            <person name="Rogers Y.-H."/>
            <person name="Friedman R."/>
            <person name="Frazier M."/>
            <person name="Venter J.C."/>
        </authorList>
    </citation>
    <scope>NUCLEOTIDE SEQUENCE [LARGE SCALE GENOMIC DNA]</scope>
    <source>
        <strain evidence="5 6">SIR-1</strain>
    </source>
</reference>
<dbReference type="PROSITE" id="PS50234">
    <property type="entry name" value="VWFA"/>
    <property type="match status" value="1"/>
</dbReference>
<feature type="domain" description="VWFA" evidence="3">
    <location>
        <begin position="374"/>
        <end position="551"/>
    </location>
</feature>
<dbReference type="SMART" id="SM00609">
    <property type="entry name" value="VIT"/>
    <property type="match status" value="1"/>
</dbReference>
<dbReference type="RefSeq" id="WP_006971464.1">
    <property type="nucleotide sequence ID" value="NZ_ABCS01000020.1"/>
</dbReference>
<gene>
    <name evidence="5" type="ORF">PPSIR1_02256</name>
</gene>
<feature type="signal peptide" evidence="2">
    <location>
        <begin position="1"/>
        <end position="29"/>
    </location>
</feature>
<comment type="caution">
    <text evidence="5">The sequence shown here is derived from an EMBL/GenBank/DDBJ whole genome shotgun (WGS) entry which is preliminary data.</text>
</comment>
<evidence type="ECO:0000313" key="5">
    <source>
        <dbReference type="EMBL" id="EDM79338.1"/>
    </source>
</evidence>
<dbReference type="OrthoDB" id="9784383at2"/>
<dbReference type="STRING" id="391625.PPSIR1_02256"/>
<dbReference type="Proteomes" id="UP000005801">
    <property type="component" value="Unassembled WGS sequence"/>
</dbReference>
<dbReference type="Gene3D" id="3.40.50.410">
    <property type="entry name" value="von Willebrand factor, type A domain"/>
    <property type="match status" value="1"/>
</dbReference>
<accession>A6G415</accession>
<feature type="compositionally biased region" description="Polar residues" evidence="1">
    <location>
        <begin position="35"/>
        <end position="51"/>
    </location>
</feature>
<feature type="domain" description="VIT" evidence="4">
    <location>
        <begin position="99"/>
        <end position="227"/>
    </location>
</feature>
<dbReference type="PANTHER" id="PTHR45737:SF6">
    <property type="entry name" value="VON WILLEBRAND FACTOR A DOMAIN-CONTAINING PROTEIN 5A"/>
    <property type="match status" value="1"/>
</dbReference>
<name>A6G415_9BACT</name>
<dbReference type="InterPro" id="IPR013694">
    <property type="entry name" value="VIT"/>
</dbReference>
<evidence type="ECO:0000256" key="1">
    <source>
        <dbReference type="SAM" id="MobiDB-lite"/>
    </source>
</evidence>
<evidence type="ECO:0000259" key="4">
    <source>
        <dbReference type="PROSITE" id="PS51468"/>
    </source>
</evidence>
<evidence type="ECO:0000313" key="6">
    <source>
        <dbReference type="Proteomes" id="UP000005801"/>
    </source>
</evidence>
<keyword evidence="6" id="KW-1185">Reference proteome</keyword>